<accession>A0AAD2FNI5</accession>
<keyword evidence="3" id="KW-1185">Reference proteome</keyword>
<proteinExistence type="predicted"/>
<sequence length="200" mass="21276">MKKSTLISLLATSLCCSEGNALVDIALPTAASLIASQSHAAFSPATTFAQSTIATSSISMADSLSLPQMAGPDSFTDVAHFALDFSGLLSNPSRLMMRLSALGSSSLDIAETIPLTTEPPSSPLVEAEVLTDMAHVALDFSGLLSPSKSMMRLYSIIGRLFALSADYLPDHTVHPEELMIQLFLICVTMRELIQEKPIKS</sequence>
<protein>
    <submittedName>
        <fullName evidence="2">Uncharacterized protein</fullName>
    </submittedName>
</protein>
<dbReference type="AlphaFoldDB" id="A0AAD2FNI5"/>
<evidence type="ECO:0000313" key="2">
    <source>
        <dbReference type="EMBL" id="CAJ1947291.1"/>
    </source>
</evidence>
<evidence type="ECO:0000256" key="1">
    <source>
        <dbReference type="SAM" id="SignalP"/>
    </source>
</evidence>
<dbReference type="EMBL" id="CAKOGP040001725">
    <property type="protein sequence ID" value="CAJ1947291.1"/>
    <property type="molecule type" value="Genomic_DNA"/>
</dbReference>
<reference evidence="2" key="1">
    <citation type="submission" date="2023-08" db="EMBL/GenBank/DDBJ databases">
        <authorList>
            <person name="Audoor S."/>
            <person name="Bilcke G."/>
        </authorList>
    </citation>
    <scope>NUCLEOTIDE SEQUENCE</scope>
</reference>
<organism evidence="2 3">
    <name type="scientific">Cylindrotheca closterium</name>
    <dbReference type="NCBI Taxonomy" id="2856"/>
    <lineage>
        <taxon>Eukaryota</taxon>
        <taxon>Sar</taxon>
        <taxon>Stramenopiles</taxon>
        <taxon>Ochrophyta</taxon>
        <taxon>Bacillariophyta</taxon>
        <taxon>Bacillariophyceae</taxon>
        <taxon>Bacillariophycidae</taxon>
        <taxon>Bacillariales</taxon>
        <taxon>Bacillariaceae</taxon>
        <taxon>Cylindrotheca</taxon>
    </lineage>
</organism>
<feature type="chain" id="PRO_5042085357" evidence="1">
    <location>
        <begin position="22"/>
        <end position="200"/>
    </location>
</feature>
<feature type="signal peptide" evidence="1">
    <location>
        <begin position="1"/>
        <end position="21"/>
    </location>
</feature>
<gene>
    <name evidence="2" type="ORF">CYCCA115_LOCUS11073</name>
</gene>
<keyword evidence="1" id="KW-0732">Signal</keyword>
<dbReference type="Proteomes" id="UP001295423">
    <property type="component" value="Unassembled WGS sequence"/>
</dbReference>
<name>A0AAD2FNI5_9STRA</name>
<evidence type="ECO:0000313" key="3">
    <source>
        <dbReference type="Proteomes" id="UP001295423"/>
    </source>
</evidence>
<comment type="caution">
    <text evidence="2">The sequence shown here is derived from an EMBL/GenBank/DDBJ whole genome shotgun (WGS) entry which is preliminary data.</text>
</comment>